<keyword evidence="1" id="KW-0472">Membrane</keyword>
<dbReference type="STRING" id="243231.GSU2774"/>
<dbReference type="EnsemblBacteria" id="AAR36168">
    <property type="protein sequence ID" value="AAR36168"/>
    <property type="gene ID" value="GSU2774"/>
</dbReference>
<dbReference type="InParanoid" id="Q749G9"/>
<evidence type="ECO:0000256" key="1">
    <source>
        <dbReference type="SAM" id="Phobius"/>
    </source>
</evidence>
<reference evidence="2 3" key="2">
    <citation type="journal article" date="2012" name="BMC Genomics">
        <title>Comparative genomic analysis of Geobacter sulfurreducens KN400, a strain with enhanced capacity for extracellular electron transfer and electricity production.</title>
        <authorList>
            <person name="Butler J.E."/>
            <person name="Young N.D."/>
            <person name="Aklujkar M."/>
            <person name="Lovley D.R."/>
        </authorList>
    </citation>
    <scope>NUCLEOTIDE SEQUENCE [LARGE SCALE GENOMIC DNA]</scope>
    <source>
        <strain evidence="3">ATCC 51573 / DSM 12127 / PCA</strain>
    </source>
</reference>
<evidence type="ECO:0000313" key="3">
    <source>
        <dbReference type="Proteomes" id="UP000000577"/>
    </source>
</evidence>
<name>Q749G9_GEOSL</name>
<feature type="transmembrane region" description="Helical" evidence="1">
    <location>
        <begin position="15"/>
        <end position="33"/>
    </location>
</feature>
<dbReference type="eggNOG" id="ENOG5032UEX">
    <property type="taxonomic scope" value="Bacteria"/>
</dbReference>
<reference evidence="2 3" key="1">
    <citation type="journal article" date="2003" name="Science">
        <title>Genome of Geobacter sulfurreducens: metal reduction in subsurface environments.</title>
        <authorList>
            <person name="Methe B.A."/>
            <person name="Nelson K.E."/>
            <person name="Eisen J.A."/>
            <person name="Paulsen I.T."/>
            <person name="Nelson W."/>
            <person name="Heidelberg J.F."/>
            <person name="Wu D."/>
            <person name="Wu M."/>
            <person name="Ward N."/>
            <person name="Beanan M.J."/>
            <person name="Dodson R.J."/>
            <person name="Madupu R."/>
            <person name="Brinkac L.M."/>
            <person name="Daugherty S.C."/>
            <person name="DeBoy R.T."/>
            <person name="Durkin A.S."/>
            <person name="Gwinn M."/>
            <person name="Kolonay J.F."/>
            <person name="Sullivan S.A."/>
            <person name="Haft D.H."/>
            <person name="Selengut J."/>
            <person name="Davidsen T.M."/>
            <person name="Zafar N."/>
            <person name="White O."/>
            <person name="Tran B."/>
            <person name="Romero C."/>
            <person name="Forberger H.A."/>
            <person name="Weidman J."/>
            <person name="Khouri H."/>
            <person name="Feldblyum T.V."/>
            <person name="Utterback T.R."/>
            <person name="Van Aken S.E."/>
            <person name="Lovley D.R."/>
            <person name="Fraser C.M."/>
        </authorList>
    </citation>
    <scope>NUCLEOTIDE SEQUENCE [LARGE SCALE GENOMIC DNA]</scope>
    <source>
        <strain evidence="3">ATCC 51573 / DSM 12127 / PCA</strain>
    </source>
</reference>
<dbReference type="Proteomes" id="UP000000577">
    <property type="component" value="Chromosome"/>
</dbReference>
<proteinExistence type="predicted"/>
<keyword evidence="1" id="KW-1133">Transmembrane helix</keyword>
<dbReference type="HOGENOM" id="CLU_1271051_0_0_7"/>
<dbReference type="DNASU" id="2685883"/>
<dbReference type="EMBL" id="AE017180">
    <property type="protein sequence ID" value="AAR36168.1"/>
    <property type="molecule type" value="Genomic_DNA"/>
</dbReference>
<keyword evidence="1" id="KW-0812">Transmembrane</keyword>
<dbReference type="RefSeq" id="WP_010943401.1">
    <property type="nucleotide sequence ID" value="NC_002939.5"/>
</dbReference>
<dbReference type="OrthoDB" id="6385192at2"/>
<gene>
    <name evidence="2" type="ordered locus">GSU2774</name>
</gene>
<dbReference type="KEGG" id="gsu:GSU2774"/>
<dbReference type="AlphaFoldDB" id="Q749G9"/>
<dbReference type="PATRIC" id="fig|243231.5.peg.2796"/>
<evidence type="ECO:0000313" key="2">
    <source>
        <dbReference type="EMBL" id="AAR36168.1"/>
    </source>
</evidence>
<protein>
    <submittedName>
        <fullName evidence="2">Uncharacterized protein</fullName>
    </submittedName>
</protein>
<sequence length="221" mass="25913">MIETIYGIYKSNLAFFGWASALVNCLLVGWMYFNKQRHERELIQLKAKVEHEKELEFEKRKKLYGMKAEQFEKYFRMVDEFNKKQNAEIPKRMQPLFSAYLKSMLEAGNDQNMRNEAILAFSDQVHAILADGMEDYMKIQAETHCLKLVAGEALGEILTRLEKLYGESFQLSQQFLNEFTAILGDQPKVDAYTNTIRQKGLEMKEALVELMEQMRQELQQI</sequence>
<keyword evidence="3" id="KW-1185">Reference proteome</keyword>
<accession>Q749G9</accession>
<organism evidence="2 3">
    <name type="scientific">Geobacter sulfurreducens (strain ATCC 51573 / DSM 12127 / PCA)</name>
    <dbReference type="NCBI Taxonomy" id="243231"/>
    <lineage>
        <taxon>Bacteria</taxon>
        <taxon>Pseudomonadati</taxon>
        <taxon>Thermodesulfobacteriota</taxon>
        <taxon>Desulfuromonadia</taxon>
        <taxon>Geobacterales</taxon>
        <taxon>Geobacteraceae</taxon>
        <taxon>Geobacter</taxon>
    </lineage>
</organism>